<evidence type="ECO:0000256" key="5">
    <source>
        <dbReference type="ARBA" id="ARBA00022692"/>
    </source>
</evidence>
<feature type="transmembrane region" description="Helical" evidence="9">
    <location>
        <begin position="40"/>
        <end position="61"/>
    </location>
</feature>
<feature type="transmembrane region" description="Helical" evidence="9">
    <location>
        <begin position="171"/>
        <end position="196"/>
    </location>
</feature>
<dbReference type="PANTHER" id="PTHR30472">
    <property type="entry name" value="FERRIC ENTEROBACTIN TRANSPORT SYSTEM PERMEASE PROTEIN"/>
    <property type="match status" value="1"/>
</dbReference>
<keyword evidence="6 9" id="KW-1133">Transmembrane helix</keyword>
<dbReference type="SUPFAM" id="SSF81345">
    <property type="entry name" value="ABC transporter involved in vitamin B12 uptake, BtuC"/>
    <property type="match status" value="1"/>
</dbReference>
<feature type="transmembrane region" description="Helical" evidence="9">
    <location>
        <begin position="217"/>
        <end position="238"/>
    </location>
</feature>
<evidence type="ECO:0000313" key="11">
    <source>
        <dbReference type="Proteomes" id="UP000319804"/>
    </source>
</evidence>
<feature type="transmembrane region" description="Helical" evidence="9">
    <location>
        <begin position="82"/>
        <end position="100"/>
    </location>
</feature>
<keyword evidence="3" id="KW-0813">Transport</keyword>
<organism evidence="10 11">
    <name type="scientific">Microbacterium lacticum</name>
    <dbReference type="NCBI Taxonomy" id="33885"/>
    <lineage>
        <taxon>Bacteria</taxon>
        <taxon>Bacillati</taxon>
        <taxon>Actinomycetota</taxon>
        <taxon>Actinomycetes</taxon>
        <taxon>Micrococcales</taxon>
        <taxon>Microbacteriaceae</taxon>
        <taxon>Microbacterium</taxon>
    </lineage>
</organism>
<dbReference type="Proteomes" id="UP000319804">
    <property type="component" value="Unassembled WGS sequence"/>
</dbReference>
<evidence type="ECO:0000256" key="2">
    <source>
        <dbReference type="ARBA" id="ARBA00007935"/>
    </source>
</evidence>
<name>A0A4Y3UNI6_9MICO</name>
<keyword evidence="5 9" id="KW-0812">Transmembrane</keyword>
<evidence type="ECO:0000256" key="8">
    <source>
        <dbReference type="SAM" id="MobiDB-lite"/>
    </source>
</evidence>
<keyword evidence="11" id="KW-1185">Reference proteome</keyword>
<evidence type="ECO:0000256" key="6">
    <source>
        <dbReference type="ARBA" id="ARBA00022989"/>
    </source>
</evidence>
<gene>
    <name evidence="10" type="ORF">FHX68_3081</name>
</gene>
<accession>A0A4Y3UNI6</accession>
<keyword evidence="7 9" id="KW-0472">Membrane</keyword>
<keyword evidence="4" id="KW-1003">Cell membrane</keyword>
<dbReference type="InterPro" id="IPR000522">
    <property type="entry name" value="ABC_transptr_permease_BtuC"/>
</dbReference>
<feature type="transmembrane region" description="Helical" evidence="9">
    <location>
        <begin position="331"/>
        <end position="352"/>
    </location>
</feature>
<feature type="transmembrane region" description="Helical" evidence="9">
    <location>
        <begin position="146"/>
        <end position="165"/>
    </location>
</feature>
<evidence type="ECO:0000256" key="1">
    <source>
        <dbReference type="ARBA" id="ARBA00004651"/>
    </source>
</evidence>
<comment type="similarity">
    <text evidence="2">Belongs to the binding-protein-dependent transport system permease family. FecCD subfamily.</text>
</comment>
<evidence type="ECO:0000313" key="10">
    <source>
        <dbReference type="EMBL" id="TQM90004.1"/>
    </source>
</evidence>
<reference evidence="10 11" key="1">
    <citation type="submission" date="2019-06" db="EMBL/GenBank/DDBJ databases">
        <title>Sequencing the genomes of 1000 actinobacteria strains.</title>
        <authorList>
            <person name="Klenk H.-P."/>
        </authorList>
    </citation>
    <scope>NUCLEOTIDE SEQUENCE [LARGE SCALE GENOMIC DNA]</scope>
    <source>
        <strain evidence="10 11">DSM 20427</strain>
    </source>
</reference>
<evidence type="ECO:0000256" key="9">
    <source>
        <dbReference type="SAM" id="Phobius"/>
    </source>
</evidence>
<dbReference type="AlphaFoldDB" id="A0A4Y3UNI6"/>
<dbReference type="GO" id="GO:0022857">
    <property type="term" value="F:transmembrane transporter activity"/>
    <property type="evidence" value="ECO:0007669"/>
    <property type="project" value="InterPro"/>
</dbReference>
<dbReference type="PANTHER" id="PTHR30472:SF19">
    <property type="entry name" value="PETROBACTIN IMPORT SYSTEM PERMEASE PROTEIN YCLO"/>
    <property type="match status" value="1"/>
</dbReference>
<proteinExistence type="inferred from homology"/>
<dbReference type="Pfam" id="PF01032">
    <property type="entry name" value="FecCD"/>
    <property type="match status" value="1"/>
</dbReference>
<dbReference type="Gene3D" id="1.10.3470.10">
    <property type="entry name" value="ABC transporter involved in vitamin B12 uptake, BtuC"/>
    <property type="match status" value="1"/>
</dbReference>
<dbReference type="InterPro" id="IPR037294">
    <property type="entry name" value="ABC_BtuC-like"/>
</dbReference>
<comment type="subcellular location">
    <subcellularLocation>
        <location evidence="1">Cell membrane</location>
        <topology evidence="1">Multi-pass membrane protein</topology>
    </subcellularLocation>
</comment>
<feature type="transmembrane region" description="Helical" evidence="9">
    <location>
        <begin position="120"/>
        <end position="139"/>
    </location>
</feature>
<protein>
    <submittedName>
        <fullName evidence="10">Iron complex transport system permease protein</fullName>
    </submittedName>
</protein>
<feature type="transmembrane region" description="Helical" evidence="9">
    <location>
        <begin position="262"/>
        <end position="295"/>
    </location>
</feature>
<comment type="caution">
    <text evidence="10">The sequence shown here is derived from an EMBL/GenBank/DDBJ whole genome shotgun (WGS) entry which is preliminary data.</text>
</comment>
<evidence type="ECO:0000256" key="7">
    <source>
        <dbReference type="ARBA" id="ARBA00023136"/>
    </source>
</evidence>
<evidence type="ECO:0000256" key="4">
    <source>
        <dbReference type="ARBA" id="ARBA00022475"/>
    </source>
</evidence>
<evidence type="ECO:0000256" key="3">
    <source>
        <dbReference type="ARBA" id="ARBA00022448"/>
    </source>
</evidence>
<dbReference type="GO" id="GO:0005886">
    <property type="term" value="C:plasma membrane"/>
    <property type="evidence" value="ECO:0007669"/>
    <property type="project" value="UniProtKB-SubCell"/>
</dbReference>
<dbReference type="EMBL" id="VFPS01000009">
    <property type="protein sequence ID" value="TQM90004.1"/>
    <property type="molecule type" value="Genomic_DNA"/>
</dbReference>
<feature type="region of interest" description="Disordered" evidence="8">
    <location>
        <begin position="1"/>
        <end position="28"/>
    </location>
</feature>
<dbReference type="GO" id="GO:0033214">
    <property type="term" value="P:siderophore-iron import into cell"/>
    <property type="evidence" value="ECO:0007669"/>
    <property type="project" value="TreeGrafter"/>
</dbReference>
<sequence>MPEIPAAPSIAASMRPATSPRSAPPRRTLPFATAARGRRYAIVMTVLVALAVAVAAGIFAWENPMPLGSDGFWRIAQLRVTSLIVIVVVAFCQGIATIAFQTVTANRIVTPSLLGFESLYTAISTAAIFFFGVSGALAVQGVGAYLAQVAVMLLFSGILYGLLLSGRRANVQIMLLVGIILGGALAAFSTFLQRLLTPTEFDLLTARLIGSVANADATYLPIAIPLAAIAVVALMWGARRLDVLALGRPVALGLGSPHRRDAILTLLAVSVLMAVSTSLIGPMTFFGFLVAMLTYQLADTYSHRRMFAMAWLVGFVVLGGAYVVLKHVFYAAGSVGIIVEIVGGTFFLVFLLRKGRL</sequence>
<feature type="transmembrane region" description="Helical" evidence="9">
    <location>
        <begin position="307"/>
        <end position="325"/>
    </location>
</feature>